<comment type="similarity">
    <text evidence="1">Belongs to the LytR/CpsA/Psr (LCP) family.</text>
</comment>
<dbReference type="Pfam" id="PF03816">
    <property type="entry name" value="LytR_cpsA_psr"/>
    <property type="match status" value="1"/>
</dbReference>
<dbReference type="NCBIfam" id="TIGR00350">
    <property type="entry name" value="lytR_cpsA_psr"/>
    <property type="match status" value="1"/>
</dbReference>
<dbReference type="AlphaFoldDB" id="A0A068NYR0"/>
<evidence type="ECO:0000259" key="2">
    <source>
        <dbReference type="Pfam" id="PF03816"/>
    </source>
</evidence>
<feature type="domain" description="LytR/CpsA/Psr regulator C-terminal" evidence="3">
    <location>
        <begin position="319"/>
        <end position="406"/>
    </location>
</feature>
<evidence type="ECO:0000313" key="5">
    <source>
        <dbReference type="Proteomes" id="UP000027982"/>
    </source>
</evidence>
<dbReference type="eggNOG" id="COG1316">
    <property type="taxonomic scope" value="Bacteria"/>
</dbReference>
<proteinExistence type="inferred from homology"/>
<name>A0A068NYR0_FIMGI</name>
<sequence length="419" mass="45282">MILSGSWAYRVMRALSPHGSILDPLAAMANPRGQFPGRDRTIILIAGKDYNHTNKGIEYTTGSRSDTVMLLSVDLVTAKLTAVSIPRDTHVKAPDGITGKINATFQRGGIKLLRDTVASQFGVNADHYVVLKADAVKALVDAVGGVDVEAIDDMFYEDSWAGLKIDITKGQHRLGGSDAVGFVRFRKMGTHRIGPNGEKIPVHHSASLEEGDLRRTERQQQLMRALTHEALRPQNIAQAPHLLDVAFQQVETDLSRTQLLALAAIFRKSGGGDLSGASIPGKDDTIDGVYFWSPDLERSQLTMNWLLLGDITAGRKLMRVNVYNGSGRDGLARATANSLCEAGFAATSGGNLREKLGQSEVVFRKAVYEGFAREIAQKVGTTNVHKDTTDPRADWLPEITVRLGGDATVTPAAVPAHSP</sequence>
<protein>
    <submittedName>
        <fullName evidence="4">Cell envelope-related transcriptional attenuator</fullName>
    </submittedName>
</protein>
<dbReference type="InterPro" id="IPR050922">
    <property type="entry name" value="LytR/CpsA/Psr_CW_biosynth"/>
</dbReference>
<evidence type="ECO:0000259" key="3">
    <source>
        <dbReference type="Pfam" id="PF13399"/>
    </source>
</evidence>
<dbReference type="HOGENOM" id="CLU_016455_5_1_0"/>
<dbReference type="PANTHER" id="PTHR33392:SF6">
    <property type="entry name" value="POLYISOPRENYL-TEICHOIC ACID--PEPTIDOGLYCAN TEICHOIC ACID TRANSFERASE TAGU"/>
    <property type="match status" value="1"/>
</dbReference>
<dbReference type="InterPro" id="IPR027381">
    <property type="entry name" value="LytR/CpsA/Psr_C"/>
</dbReference>
<gene>
    <name evidence="4" type="ORF">OP10G_3891</name>
</gene>
<keyword evidence="5" id="KW-1185">Reference proteome</keyword>
<dbReference type="Proteomes" id="UP000027982">
    <property type="component" value="Chromosome"/>
</dbReference>
<feature type="domain" description="Cell envelope-related transcriptional attenuator" evidence="2">
    <location>
        <begin position="64"/>
        <end position="188"/>
    </location>
</feature>
<organism evidence="4 5">
    <name type="scientific">Fimbriimonas ginsengisoli Gsoil 348</name>
    <dbReference type="NCBI Taxonomy" id="661478"/>
    <lineage>
        <taxon>Bacteria</taxon>
        <taxon>Bacillati</taxon>
        <taxon>Armatimonadota</taxon>
        <taxon>Fimbriimonadia</taxon>
        <taxon>Fimbriimonadales</taxon>
        <taxon>Fimbriimonadaceae</taxon>
        <taxon>Fimbriimonas</taxon>
    </lineage>
</organism>
<dbReference type="STRING" id="661478.OP10G_3891"/>
<evidence type="ECO:0000313" key="4">
    <source>
        <dbReference type="EMBL" id="AIE87259.1"/>
    </source>
</evidence>
<dbReference type="KEGG" id="fgi:OP10G_3891"/>
<dbReference type="InterPro" id="IPR004474">
    <property type="entry name" value="LytR_CpsA_psr"/>
</dbReference>
<dbReference type="Gene3D" id="3.40.630.190">
    <property type="entry name" value="LCP protein"/>
    <property type="match status" value="1"/>
</dbReference>
<dbReference type="PANTHER" id="PTHR33392">
    <property type="entry name" value="POLYISOPRENYL-TEICHOIC ACID--PEPTIDOGLYCAN TEICHOIC ACID TRANSFERASE TAGU"/>
    <property type="match status" value="1"/>
</dbReference>
<dbReference type="Pfam" id="PF13399">
    <property type="entry name" value="LytR_C"/>
    <property type="match status" value="1"/>
</dbReference>
<accession>A0A068NYR0</accession>
<dbReference type="EMBL" id="CP007139">
    <property type="protein sequence ID" value="AIE87259.1"/>
    <property type="molecule type" value="Genomic_DNA"/>
</dbReference>
<evidence type="ECO:0000256" key="1">
    <source>
        <dbReference type="ARBA" id="ARBA00006068"/>
    </source>
</evidence>
<reference evidence="4 5" key="1">
    <citation type="journal article" date="2014" name="PLoS ONE">
        <title>The first complete genome sequence of the class fimbriimonadia in the phylum armatimonadetes.</title>
        <authorList>
            <person name="Hu Z.Y."/>
            <person name="Wang Y.Z."/>
            <person name="Im W.T."/>
            <person name="Wang S.Y."/>
            <person name="Zhao G.P."/>
            <person name="Zheng H.J."/>
            <person name="Quan Z.X."/>
        </authorList>
    </citation>
    <scope>NUCLEOTIDE SEQUENCE [LARGE SCALE GENOMIC DNA]</scope>
    <source>
        <strain evidence="4">Gsoil 348</strain>
    </source>
</reference>
<dbReference type="Gene3D" id="3.30.70.2390">
    <property type="match status" value="1"/>
</dbReference>